<dbReference type="EMBL" id="FSRN01000001">
    <property type="protein sequence ID" value="SIO20825.1"/>
    <property type="molecule type" value="Genomic_DNA"/>
</dbReference>
<dbReference type="OrthoDB" id="9780660at2"/>
<dbReference type="SUPFAM" id="SSF82549">
    <property type="entry name" value="DAK1/DegV-like"/>
    <property type="match status" value="1"/>
</dbReference>
<proteinExistence type="predicted"/>
<evidence type="ECO:0000313" key="3">
    <source>
        <dbReference type="Proteomes" id="UP000184758"/>
    </source>
</evidence>
<dbReference type="Proteomes" id="UP000184758">
    <property type="component" value="Unassembled WGS sequence"/>
</dbReference>
<keyword evidence="1" id="KW-0446">Lipid-binding</keyword>
<protein>
    <submittedName>
        <fullName evidence="2">EDD domain protein, DegV family</fullName>
    </submittedName>
</protein>
<dbReference type="InterPro" id="IPR003797">
    <property type="entry name" value="DegV"/>
</dbReference>
<dbReference type="PANTHER" id="PTHR33434:SF8">
    <property type="entry name" value="DEGV DOMAIN-CONTAINING PROTEIN SPR1019"/>
    <property type="match status" value="1"/>
</dbReference>
<dbReference type="RefSeq" id="WP_034545549.1">
    <property type="nucleotide sequence ID" value="NZ_FSRN01000001.1"/>
</dbReference>
<dbReference type="Pfam" id="PF02645">
    <property type="entry name" value="DegV"/>
    <property type="match status" value="1"/>
</dbReference>
<dbReference type="InterPro" id="IPR043168">
    <property type="entry name" value="DegV_C"/>
</dbReference>
<dbReference type="eggNOG" id="COG1307">
    <property type="taxonomic scope" value="Bacteria"/>
</dbReference>
<name>A0A1N6HMF5_9LACT</name>
<dbReference type="PANTHER" id="PTHR33434">
    <property type="entry name" value="DEGV DOMAIN-CONTAINING PROTEIN DR_1986-RELATED"/>
    <property type="match status" value="1"/>
</dbReference>
<dbReference type="PROSITE" id="PS51482">
    <property type="entry name" value="DEGV"/>
    <property type="match status" value="1"/>
</dbReference>
<reference evidence="3" key="1">
    <citation type="submission" date="2016-11" db="EMBL/GenBank/DDBJ databases">
        <authorList>
            <person name="Varghese N."/>
            <person name="Submissions S."/>
        </authorList>
    </citation>
    <scope>NUCLEOTIDE SEQUENCE [LARGE SCALE GENOMIC DNA]</scope>
    <source>
        <strain evidence="3">313</strain>
    </source>
</reference>
<dbReference type="GO" id="GO:0008289">
    <property type="term" value="F:lipid binding"/>
    <property type="evidence" value="ECO:0007669"/>
    <property type="project" value="UniProtKB-KW"/>
</dbReference>
<dbReference type="AlphaFoldDB" id="A0A1N6HMF5"/>
<dbReference type="STRING" id="28230.SAMN05878443_1948"/>
<dbReference type="InterPro" id="IPR050270">
    <property type="entry name" value="DegV_domain_contain"/>
</dbReference>
<sequence>MTKLIIDTTCDRNLEMEQQYDFEVIPLSITLDNKTYLDGEEITVDAVYEAMRSGVVPTTSQISYGSLTKALDKSIQENEDMIYMSFSSEMSGTYQFAHQVIEEYKEKYPERKIALVDSRGGSGGAALIALQALKMIEAGKSFEEIVHQMEWNIEHVYYKFTLRDLKWLVKGGRVNKTTGYVGTALNIKPYLTVEDGFIQLSKLVRGQKKLYKKLIDDVKKGAENFKDQTIGISHGDDEETARKIEAMIKEELPECQTQLFRLGSVLGTHIGIGGVGVFYFDERPEWYQN</sequence>
<dbReference type="Gene3D" id="3.30.1180.10">
    <property type="match status" value="1"/>
</dbReference>
<gene>
    <name evidence="2" type="ORF">SAMN05878443_1948</name>
</gene>
<organism evidence="2 3">
    <name type="scientific">Carnobacterium alterfunditum</name>
    <dbReference type="NCBI Taxonomy" id="28230"/>
    <lineage>
        <taxon>Bacteria</taxon>
        <taxon>Bacillati</taxon>
        <taxon>Bacillota</taxon>
        <taxon>Bacilli</taxon>
        <taxon>Lactobacillales</taxon>
        <taxon>Carnobacteriaceae</taxon>
        <taxon>Carnobacterium</taxon>
    </lineage>
</organism>
<dbReference type="Gene3D" id="3.40.50.10170">
    <property type="match status" value="1"/>
</dbReference>
<keyword evidence="3" id="KW-1185">Reference proteome</keyword>
<evidence type="ECO:0000256" key="1">
    <source>
        <dbReference type="ARBA" id="ARBA00023121"/>
    </source>
</evidence>
<dbReference type="NCBIfam" id="TIGR00762">
    <property type="entry name" value="DegV"/>
    <property type="match status" value="1"/>
</dbReference>
<accession>A0A1N6HMF5</accession>
<evidence type="ECO:0000313" key="2">
    <source>
        <dbReference type="EMBL" id="SIO20825.1"/>
    </source>
</evidence>